<dbReference type="HOGENOM" id="CLU_078429_0_0_6"/>
<dbReference type="PATRIC" id="fig|1217649.3.peg.384"/>
<name>N9FTR0_9GAMM</name>
<dbReference type="OrthoDB" id="6683707at2"/>
<evidence type="ECO:0000313" key="2">
    <source>
        <dbReference type="EMBL" id="ENW08229.1"/>
    </source>
</evidence>
<dbReference type="AlphaFoldDB" id="N9FTR0"/>
<organism evidence="2 3">
    <name type="scientific">Acinetobacter beijerinckii ANC 3835</name>
    <dbReference type="NCBI Taxonomy" id="1217649"/>
    <lineage>
        <taxon>Bacteria</taxon>
        <taxon>Pseudomonadati</taxon>
        <taxon>Pseudomonadota</taxon>
        <taxon>Gammaproteobacteria</taxon>
        <taxon>Moraxellales</taxon>
        <taxon>Moraxellaceae</taxon>
        <taxon>Acinetobacter</taxon>
    </lineage>
</organism>
<dbReference type="Proteomes" id="UP000018417">
    <property type="component" value="Unassembled WGS sequence"/>
</dbReference>
<evidence type="ECO:0000313" key="3">
    <source>
        <dbReference type="Proteomes" id="UP000018417"/>
    </source>
</evidence>
<dbReference type="EMBL" id="APQK01000002">
    <property type="protein sequence ID" value="ENW08229.1"/>
    <property type="molecule type" value="Genomic_DNA"/>
</dbReference>
<accession>N9FTR0</accession>
<protein>
    <submittedName>
        <fullName evidence="2">Uncharacterized protein</fullName>
    </submittedName>
</protein>
<feature type="coiled-coil region" evidence="1">
    <location>
        <begin position="191"/>
        <end position="255"/>
    </location>
</feature>
<evidence type="ECO:0000256" key="1">
    <source>
        <dbReference type="SAM" id="Coils"/>
    </source>
</evidence>
<reference evidence="2 3" key="1">
    <citation type="submission" date="2013-02" db="EMBL/GenBank/DDBJ databases">
        <title>The Genome Sequence of Acinetobacter beijerinckii ANC 3835.</title>
        <authorList>
            <consortium name="The Broad Institute Genome Sequencing Platform"/>
            <consortium name="The Broad Institute Genome Sequencing Center for Infectious Disease"/>
            <person name="Cerqueira G."/>
            <person name="Feldgarden M."/>
            <person name="Courvalin P."/>
            <person name="Perichon B."/>
            <person name="Grillot-Courvalin C."/>
            <person name="Clermont D."/>
            <person name="Rocha E."/>
            <person name="Yoon E.-J."/>
            <person name="Nemec A."/>
            <person name="Walker B."/>
            <person name="Young S.K."/>
            <person name="Zeng Q."/>
            <person name="Gargeya S."/>
            <person name="Fitzgerald M."/>
            <person name="Haas B."/>
            <person name="Abouelleil A."/>
            <person name="Alvarado L."/>
            <person name="Arachchi H.M."/>
            <person name="Berlin A.M."/>
            <person name="Chapman S.B."/>
            <person name="Dewar J."/>
            <person name="Goldberg J."/>
            <person name="Griggs A."/>
            <person name="Gujja S."/>
            <person name="Hansen M."/>
            <person name="Howarth C."/>
            <person name="Imamovic A."/>
            <person name="Larimer J."/>
            <person name="McCowan C."/>
            <person name="Murphy C."/>
            <person name="Neiman D."/>
            <person name="Pearson M."/>
            <person name="Priest M."/>
            <person name="Roberts A."/>
            <person name="Saif S."/>
            <person name="Shea T."/>
            <person name="Sisk P."/>
            <person name="Sykes S."/>
            <person name="Wortman J."/>
            <person name="Nusbaum C."/>
            <person name="Birren B."/>
        </authorList>
    </citation>
    <scope>NUCLEOTIDE SEQUENCE [LARGE SCALE GENOMIC DNA]</scope>
    <source>
        <strain evidence="2 3">ANC 3835</strain>
    </source>
</reference>
<proteinExistence type="predicted"/>
<gene>
    <name evidence="2" type="ORF">F934_00404</name>
</gene>
<dbReference type="RefSeq" id="WP_005051550.1">
    <property type="nucleotide sequence ID" value="NZ_KB849757.1"/>
</dbReference>
<keyword evidence="1" id="KW-0175">Coiled coil</keyword>
<sequence>MAYVDIDELYTFLFEVCQGFLNYCTKAGYEHDVEAPDRDDLNLAYLQEIQRSFKEEELQQIVELMEQSIIVKRYNKTYSSHDFLEVLSLIFELIEQFDELSDKEIKKAYKEIINLYAEMDVDVLFSNKINIRIRGARGANKRYQKNLYKKHQVIFDFMLNKAQTQGKWNNLNAAVESILPELDSVLKQFDKEWITTQLEEKMRTLEELQQEFKQFKVNPPSYKLGSGLIITATRKQTYINKIRQLRVTCRELQNALLMDDPSILLKKKLPFNTAYQPEVIKNLLRKRPDLLTEILLNFEMKEINKLNH</sequence>
<comment type="caution">
    <text evidence="2">The sequence shown here is derived from an EMBL/GenBank/DDBJ whole genome shotgun (WGS) entry which is preliminary data.</text>
</comment>